<evidence type="ECO:0000256" key="5">
    <source>
        <dbReference type="ARBA" id="ARBA00022840"/>
    </source>
</evidence>
<dbReference type="Gene3D" id="3.40.50.300">
    <property type="entry name" value="P-loop containing nucleotide triphosphate hydrolases"/>
    <property type="match status" value="1"/>
</dbReference>
<accession>A0A518BZ81</accession>
<evidence type="ECO:0000256" key="6">
    <source>
        <dbReference type="ARBA" id="ARBA00023141"/>
    </source>
</evidence>
<dbReference type="Pfam" id="PF01202">
    <property type="entry name" value="SKI"/>
    <property type="match status" value="1"/>
</dbReference>
<sequence length="173" mass="18674">MDIVLIGYRASGKSSVGKRLAHDLERPFIDTDDLVRAHFQGDPISTIFANHGEPAFRAAETDIALDVLKRTNFVAAFGGGTPVQPRVTQALEDWPGLCVYLSAPAHVLAQRIDTDAGPGADRPSLTGQASAADEVARVLTPRIPIYQRCADLTIDVATTPIPQVIQQILDHLR</sequence>
<dbReference type="PRINTS" id="PR01100">
    <property type="entry name" value="SHIKIMTKNASE"/>
</dbReference>
<keyword evidence="5 7" id="KW-0067">ATP-binding</keyword>
<comment type="caution">
    <text evidence="7">Lacks conserved residue(s) required for the propagation of feature annotation.</text>
</comment>
<dbReference type="Proteomes" id="UP000320386">
    <property type="component" value="Chromosome"/>
</dbReference>
<dbReference type="UniPathway" id="UPA00053">
    <property type="reaction ID" value="UER00088"/>
</dbReference>
<evidence type="ECO:0000256" key="2">
    <source>
        <dbReference type="ARBA" id="ARBA00022679"/>
    </source>
</evidence>
<keyword evidence="7" id="KW-0963">Cytoplasm</keyword>
<gene>
    <name evidence="8" type="primary">aroL</name>
    <name evidence="7" type="synonym">aroK</name>
    <name evidence="8" type="ORF">Pan265_21460</name>
</gene>
<feature type="binding site" evidence="7">
    <location>
        <position position="142"/>
    </location>
    <ligand>
        <name>substrate</name>
    </ligand>
</feature>
<keyword evidence="7" id="KW-0479">Metal-binding</keyword>
<dbReference type="InterPro" id="IPR027417">
    <property type="entry name" value="P-loop_NTPase"/>
</dbReference>
<dbReference type="CDD" id="cd00464">
    <property type="entry name" value="SK"/>
    <property type="match status" value="1"/>
</dbReference>
<evidence type="ECO:0000313" key="8">
    <source>
        <dbReference type="EMBL" id="QDU72282.1"/>
    </source>
</evidence>
<organism evidence="8 9">
    <name type="scientific">Mucisphaera calidilacus</name>
    <dbReference type="NCBI Taxonomy" id="2527982"/>
    <lineage>
        <taxon>Bacteria</taxon>
        <taxon>Pseudomonadati</taxon>
        <taxon>Planctomycetota</taxon>
        <taxon>Phycisphaerae</taxon>
        <taxon>Phycisphaerales</taxon>
        <taxon>Phycisphaeraceae</taxon>
        <taxon>Mucisphaera</taxon>
    </lineage>
</organism>
<feature type="binding site" evidence="7">
    <location>
        <position position="79"/>
    </location>
    <ligand>
        <name>substrate</name>
    </ligand>
</feature>
<comment type="similarity">
    <text evidence="7">Belongs to the shikimate kinase family.</text>
</comment>
<dbReference type="GO" id="GO:0005829">
    <property type="term" value="C:cytosol"/>
    <property type="evidence" value="ECO:0007669"/>
    <property type="project" value="TreeGrafter"/>
</dbReference>
<dbReference type="OrthoDB" id="9800332at2"/>
<dbReference type="RefSeq" id="WP_145446454.1">
    <property type="nucleotide sequence ID" value="NZ_CP036280.1"/>
</dbReference>
<proteinExistence type="inferred from homology"/>
<reference evidence="8 9" key="1">
    <citation type="submission" date="2019-02" db="EMBL/GenBank/DDBJ databases">
        <title>Deep-cultivation of Planctomycetes and their phenomic and genomic characterization uncovers novel biology.</title>
        <authorList>
            <person name="Wiegand S."/>
            <person name="Jogler M."/>
            <person name="Boedeker C."/>
            <person name="Pinto D."/>
            <person name="Vollmers J."/>
            <person name="Rivas-Marin E."/>
            <person name="Kohn T."/>
            <person name="Peeters S.H."/>
            <person name="Heuer A."/>
            <person name="Rast P."/>
            <person name="Oberbeckmann S."/>
            <person name="Bunk B."/>
            <person name="Jeske O."/>
            <person name="Meyerdierks A."/>
            <person name="Storesund J.E."/>
            <person name="Kallscheuer N."/>
            <person name="Luecker S."/>
            <person name="Lage O.M."/>
            <person name="Pohl T."/>
            <person name="Merkel B.J."/>
            <person name="Hornburger P."/>
            <person name="Mueller R.-W."/>
            <person name="Bruemmer F."/>
            <person name="Labrenz M."/>
            <person name="Spormann A.M."/>
            <person name="Op den Camp H."/>
            <person name="Overmann J."/>
            <person name="Amann R."/>
            <person name="Jetten M.S.M."/>
            <person name="Mascher T."/>
            <person name="Medema M.H."/>
            <person name="Devos D.P."/>
            <person name="Kaster A.-K."/>
            <person name="Ovreas L."/>
            <person name="Rohde M."/>
            <person name="Galperin M.Y."/>
            <person name="Jogler C."/>
        </authorList>
    </citation>
    <scope>NUCLEOTIDE SEQUENCE [LARGE SCALE GENOMIC DNA]</scope>
    <source>
        <strain evidence="8 9">Pan265</strain>
    </source>
</reference>
<name>A0A518BZ81_9BACT</name>
<keyword evidence="3 7" id="KW-0547">Nucleotide-binding</keyword>
<feature type="binding site" evidence="7">
    <location>
        <begin position="10"/>
        <end position="15"/>
    </location>
    <ligand>
        <name>ATP</name>
        <dbReference type="ChEBI" id="CHEBI:30616"/>
    </ligand>
</feature>
<dbReference type="HAMAP" id="MF_00109">
    <property type="entry name" value="Shikimate_kinase"/>
    <property type="match status" value="1"/>
</dbReference>
<comment type="function">
    <text evidence="7">Catalyzes the specific phosphorylation of the 3-hydroxyl group of shikimic acid using ATP as a cosubstrate.</text>
</comment>
<dbReference type="GO" id="GO:0008652">
    <property type="term" value="P:amino acid biosynthetic process"/>
    <property type="evidence" value="ECO:0007669"/>
    <property type="project" value="UniProtKB-KW"/>
</dbReference>
<dbReference type="GO" id="GO:0000287">
    <property type="term" value="F:magnesium ion binding"/>
    <property type="evidence" value="ECO:0007669"/>
    <property type="project" value="UniProtKB-UniRule"/>
</dbReference>
<comment type="subunit">
    <text evidence="7">Monomer.</text>
</comment>
<keyword evidence="9" id="KW-1185">Reference proteome</keyword>
<dbReference type="AlphaFoldDB" id="A0A518BZ81"/>
<dbReference type="PANTHER" id="PTHR21087:SF16">
    <property type="entry name" value="SHIKIMATE KINASE 1, CHLOROPLASTIC"/>
    <property type="match status" value="1"/>
</dbReference>
<keyword evidence="6 7" id="KW-0057">Aromatic amino acid biosynthesis</keyword>
<dbReference type="InterPro" id="IPR031322">
    <property type="entry name" value="Shikimate/glucono_kinase"/>
</dbReference>
<feature type="binding site" evidence="7">
    <location>
        <position position="122"/>
    </location>
    <ligand>
        <name>ATP</name>
        <dbReference type="ChEBI" id="CHEBI:30616"/>
    </ligand>
</feature>
<dbReference type="GO" id="GO:0009423">
    <property type="term" value="P:chorismate biosynthetic process"/>
    <property type="evidence" value="ECO:0007669"/>
    <property type="project" value="UniProtKB-UniRule"/>
</dbReference>
<evidence type="ECO:0000313" key="9">
    <source>
        <dbReference type="Proteomes" id="UP000320386"/>
    </source>
</evidence>
<comment type="pathway">
    <text evidence="7">Metabolic intermediate biosynthesis; chorismate biosynthesis; chorismate from D-erythrose 4-phosphate and phosphoenolpyruvate: step 5/7.</text>
</comment>
<dbReference type="GO" id="GO:0009073">
    <property type="term" value="P:aromatic amino acid family biosynthetic process"/>
    <property type="evidence" value="ECO:0007669"/>
    <property type="project" value="UniProtKB-KW"/>
</dbReference>
<keyword evidence="1 7" id="KW-0028">Amino-acid biosynthesis</keyword>
<dbReference type="EMBL" id="CP036280">
    <property type="protein sequence ID" value="QDU72282.1"/>
    <property type="molecule type" value="Genomic_DNA"/>
</dbReference>
<keyword evidence="7" id="KW-0460">Magnesium</keyword>
<evidence type="ECO:0000256" key="7">
    <source>
        <dbReference type="HAMAP-Rule" id="MF_00109"/>
    </source>
</evidence>
<dbReference type="GO" id="GO:0004765">
    <property type="term" value="F:shikimate kinase activity"/>
    <property type="evidence" value="ECO:0007669"/>
    <property type="project" value="UniProtKB-UniRule"/>
</dbReference>
<comment type="cofactor">
    <cofactor evidence="7">
        <name>Mg(2+)</name>
        <dbReference type="ChEBI" id="CHEBI:18420"/>
    </cofactor>
    <text evidence="7">Binds 1 Mg(2+) ion per subunit.</text>
</comment>
<dbReference type="EC" id="2.7.1.71" evidence="7"/>
<feature type="binding site" evidence="7">
    <location>
        <position position="57"/>
    </location>
    <ligand>
        <name>substrate</name>
    </ligand>
</feature>
<dbReference type="GO" id="GO:0005524">
    <property type="term" value="F:ATP binding"/>
    <property type="evidence" value="ECO:0007669"/>
    <property type="project" value="UniProtKB-UniRule"/>
</dbReference>
<evidence type="ECO:0000256" key="1">
    <source>
        <dbReference type="ARBA" id="ARBA00022605"/>
    </source>
</evidence>
<evidence type="ECO:0000256" key="4">
    <source>
        <dbReference type="ARBA" id="ARBA00022777"/>
    </source>
</evidence>
<dbReference type="KEGG" id="mcad:Pan265_21460"/>
<protein>
    <recommendedName>
        <fullName evidence="7">Shikimate kinase</fullName>
        <shortName evidence="7">SK</shortName>
        <ecNumber evidence="7">2.7.1.71</ecNumber>
    </recommendedName>
</protein>
<keyword evidence="2 7" id="KW-0808">Transferase</keyword>
<comment type="catalytic activity">
    <reaction evidence="7">
        <text>shikimate + ATP = 3-phosphoshikimate + ADP + H(+)</text>
        <dbReference type="Rhea" id="RHEA:13121"/>
        <dbReference type="ChEBI" id="CHEBI:15378"/>
        <dbReference type="ChEBI" id="CHEBI:30616"/>
        <dbReference type="ChEBI" id="CHEBI:36208"/>
        <dbReference type="ChEBI" id="CHEBI:145989"/>
        <dbReference type="ChEBI" id="CHEBI:456216"/>
        <dbReference type="EC" id="2.7.1.71"/>
    </reaction>
</comment>
<dbReference type="SUPFAM" id="SSF52540">
    <property type="entry name" value="P-loop containing nucleoside triphosphate hydrolases"/>
    <property type="match status" value="1"/>
</dbReference>
<feature type="binding site" evidence="7">
    <location>
        <position position="32"/>
    </location>
    <ligand>
        <name>substrate</name>
    </ligand>
</feature>
<feature type="binding site" evidence="7">
    <location>
        <position position="14"/>
    </location>
    <ligand>
        <name>Mg(2+)</name>
        <dbReference type="ChEBI" id="CHEBI:18420"/>
    </ligand>
</feature>
<dbReference type="InterPro" id="IPR000623">
    <property type="entry name" value="Shikimate_kinase/TSH1"/>
</dbReference>
<dbReference type="PANTHER" id="PTHR21087">
    <property type="entry name" value="SHIKIMATE KINASE"/>
    <property type="match status" value="1"/>
</dbReference>
<evidence type="ECO:0000256" key="3">
    <source>
        <dbReference type="ARBA" id="ARBA00022741"/>
    </source>
</evidence>
<comment type="subcellular location">
    <subcellularLocation>
        <location evidence="7">Cytoplasm</location>
    </subcellularLocation>
</comment>
<keyword evidence="4 7" id="KW-0418">Kinase</keyword>